<dbReference type="AlphaFoldDB" id="A0A2T3AJI4"/>
<sequence>MRAFNFLSSLSVVTVVFAATPTNVTAATCVTSTASSTNTATWTVGYAEVDAPVTGTGYDIDASFVTANAFNNSMCQFACNGNQGCVSFFGRFIDVNTDEESYECLSFKTLLDDSAFTTSTANIAVGAFNKLC</sequence>
<protein>
    <recommendedName>
        <fullName evidence="4">Apple domain-containing protein</fullName>
    </recommendedName>
</protein>
<reference evidence="2 3" key="1">
    <citation type="journal article" date="2018" name="Mycol. Prog.">
        <title>Coniella lustricola, a new species from submerged detritus.</title>
        <authorList>
            <person name="Raudabaugh D.B."/>
            <person name="Iturriaga T."/>
            <person name="Carver A."/>
            <person name="Mondo S."/>
            <person name="Pangilinan J."/>
            <person name="Lipzen A."/>
            <person name="He G."/>
            <person name="Amirebrahimi M."/>
            <person name="Grigoriev I.V."/>
            <person name="Miller A.N."/>
        </authorList>
    </citation>
    <scope>NUCLEOTIDE SEQUENCE [LARGE SCALE GENOMIC DNA]</scope>
    <source>
        <strain evidence="2 3">B22-T-1</strain>
    </source>
</reference>
<accession>A0A2T3AJI4</accession>
<gene>
    <name evidence="2" type="ORF">BD289DRAFT_6506</name>
</gene>
<dbReference type="EMBL" id="KZ678381">
    <property type="protein sequence ID" value="PSS00740.1"/>
    <property type="molecule type" value="Genomic_DNA"/>
</dbReference>
<name>A0A2T3AJI4_9PEZI</name>
<feature type="signal peptide" evidence="1">
    <location>
        <begin position="1"/>
        <end position="18"/>
    </location>
</feature>
<feature type="chain" id="PRO_5015690767" description="Apple domain-containing protein" evidence="1">
    <location>
        <begin position="19"/>
        <end position="132"/>
    </location>
</feature>
<dbReference type="InParanoid" id="A0A2T3AJI4"/>
<organism evidence="2 3">
    <name type="scientific">Coniella lustricola</name>
    <dbReference type="NCBI Taxonomy" id="2025994"/>
    <lineage>
        <taxon>Eukaryota</taxon>
        <taxon>Fungi</taxon>
        <taxon>Dikarya</taxon>
        <taxon>Ascomycota</taxon>
        <taxon>Pezizomycotina</taxon>
        <taxon>Sordariomycetes</taxon>
        <taxon>Sordariomycetidae</taxon>
        <taxon>Diaporthales</taxon>
        <taxon>Schizoparmaceae</taxon>
        <taxon>Coniella</taxon>
    </lineage>
</organism>
<dbReference type="OrthoDB" id="5229184at2759"/>
<evidence type="ECO:0000313" key="2">
    <source>
        <dbReference type="EMBL" id="PSS00740.1"/>
    </source>
</evidence>
<evidence type="ECO:0008006" key="4">
    <source>
        <dbReference type="Google" id="ProtNLM"/>
    </source>
</evidence>
<keyword evidence="3" id="KW-1185">Reference proteome</keyword>
<proteinExistence type="predicted"/>
<evidence type="ECO:0000256" key="1">
    <source>
        <dbReference type="SAM" id="SignalP"/>
    </source>
</evidence>
<dbReference type="Proteomes" id="UP000241462">
    <property type="component" value="Unassembled WGS sequence"/>
</dbReference>
<evidence type="ECO:0000313" key="3">
    <source>
        <dbReference type="Proteomes" id="UP000241462"/>
    </source>
</evidence>
<keyword evidence="1" id="KW-0732">Signal</keyword>